<comment type="caution">
    <text evidence="2">The sequence shown here is derived from an EMBL/GenBank/DDBJ whole genome shotgun (WGS) entry which is preliminary data.</text>
</comment>
<evidence type="ECO:0000313" key="3">
    <source>
        <dbReference type="Proteomes" id="UP000265520"/>
    </source>
</evidence>
<name>A0A392RU93_9FABA</name>
<keyword evidence="2" id="KW-0418">Kinase</keyword>
<protein>
    <submittedName>
        <fullName evidence="2">Cyclin-dependent protein kinase-like protein</fullName>
    </submittedName>
</protein>
<dbReference type="AlphaFoldDB" id="A0A392RU93"/>
<dbReference type="Proteomes" id="UP000265520">
    <property type="component" value="Unassembled WGS sequence"/>
</dbReference>
<dbReference type="GO" id="GO:0016301">
    <property type="term" value="F:kinase activity"/>
    <property type="evidence" value="ECO:0007669"/>
    <property type="project" value="UniProtKB-KW"/>
</dbReference>
<reference evidence="2 3" key="1">
    <citation type="journal article" date="2018" name="Front. Plant Sci.">
        <title>Red Clover (Trifolium pratense) and Zigzag Clover (T. medium) - A Picture of Genomic Similarities and Differences.</title>
        <authorList>
            <person name="Dluhosova J."/>
            <person name="Istvanek J."/>
            <person name="Nedelnik J."/>
            <person name="Repkova J."/>
        </authorList>
    </citation>
    <scope>NUCLEOTIDE SEQUENCE [LARGE SCALE GENOMIC DNA]</scope>
    <source>
        <strain evidence="3">cv. 10/8</strain>
        <tissue evidence="2">Leaf</tissue>
    </source>
</reference>
<feature type="region of interest" description="Disordered" evidence="1">
    <location>
        <begin position="1"/>
        <end position="52"/>
    </location>
</feature>
<evidence type="ECO:0000313" key="2">
    <source>
        <dbReference type="EMBL" id="MCI39772.1"/>
    </source>
</evidence>
<sequence>MGCVNSKKTGEAGTVSPVGPYVYSSSSRKRSNGSGRSMVVETSPSSRGNSGVVVNVTHQQQHQGDLKPAEWKKGDLNVKIGFYHRFVEGEQIAAGWPSWLTSVAGEA</sequence>
<keyword evidence="3" id="KW-1185">Reference proteome</keyword>
<evidence type="ECO:0000256" key="1">
    <source>
        <dbReference type="SAM" id="MobiDB-lite"/>
    </source>
</evidence>
<feature type="compositionally biased region" description="Low complexity" evidence="1">
    <location>
        <begin position="15"/>
        <end position="52"/>
    </location>
</feature>
<accession>A0A392RU93</accession>
<keyword evidence="2" id="KW-0808">Transferase</keyword>
<dbReference type="EMBL" id="LXQA010271534">
    <property type="protein sequence ID" value="MCI39772.1"/>
    <property type="molecule type" value="Genomic_DNA"/>
</dbReference>
<organism evidence="2 3">
    <name type="scientific">Trifolium medium</name>
    <dbReference type="NCBI Taxonomy" id="97028"/>
    <lineage>
        <taxon>Eukaryota</taxon>
        <taxon>Viridiplantae</taxon>
        <taxon>Streptophyta</taxon>
        <taxon>Embryophyta</taxon>
        <taxon>Tracheophyta</taxon>
        <taxon>Spermatophyta</taxon>
        <taxon>Magnoliopsida</taxon>
        <taxon>eudicotyledons</taxon>
        <taxon>Gunneridae</taxon>
        <taxon>Pentapetalae</taxon>
        <taxon>rosids</taxon>
        <taxon>fabids</taxon>
        <taxon>Fabales</taxon>
        <taxon>Fabaceae</taxon>
        <taxon>Papilionoideae</taxon>
        <taxon>50 kb inversion clade</taxon>
        <taxon>NPAAA clade</taxon>
        <taxon>Hologalegina</taxon>
        <taxon>IRL clade</taxon>
        <taxon>Trifolieae</taxon>
        <taxon>Trifolium</taxon>
    </lineage>
</organism>
<proteinExistence type="predicted"/>
<feature type="non-terminal residue" evidence="2">
    <location>
        <position position="107"/>
    </location>
</feature>